<keyword evidence="3" id="KW-1185">Reference proteome</keyword>
<evidence type="ECO:0000313" key="3">
    <source>
        <dbReference type="Proteomes" id="UP000789375"/>
    </source>
</evidence>
<dbReference type="AlphaFoldDB" id="A0A9N9E379"/>
<name>A0A9N9E379_FUNMO</name>
<protein>
    <submittedName>
        <fullName evidence="2">13413_t:CDS:1</fullName>
    </submittedName>
</protein>
<organism evidence="2 3">
    <name type="scientific">Funneliformis mosseae</name>
    <name type="common">Endomycorrhizal fungus</name>
    <name type="synonym">Glomus mosseae</name>
    <dbReference type="NCBI Taxonomy" id="27381"/>
    <lineage>
        <taxon>Eukaryota</taxon>
        <taxon>Fungi</taxon>
        <taxon>Fungi incertae sedis</taxon>
        <taxon>Mucoromycota</taxon>
        <taxon>Glomeromycotina</taxon>
        <taxon>Glomeromycetes</taxon>
        <taxon>Glomerales</taxon>
        <taxon>Glomeraceae</taxon>
        <taxon>Funneliformis</taxon>
    </lineage>
</organism>
<accession>A0A9N9E379</accession>
<evidence type="ECO:0000313" key="2">
    <source>
        <dbReference type="EMBL" id="CAG8662215.1"/>
    </source>
</evidence>
<dbReference type="Proteomes" id="UP000789375">
    <property type="component" value="Unassembled WGS sequence"/>
</dbReference>
<reference evidence="2" key="1">
    <citation type="submission" date="2021-06" db="EMBL/GenBank/DDBJ databases">
        <authorList>
            <person name="Kallberg Y."/>
            <person name="Tangrot J."/>
            <person name="Rosling A."/>
        </authorList>
    </citation>
    <scope>NUCLEOTIDE SEQUENCE</scope>
    <source>
        <strain evidence="2">87-6 pot B 2015</strain>
    </source>
</reference>
<gene>
    <name evidence="2" type="ORF">FMOSSE_LOCUS11996</name>
</gene>
<comment type="caution">
    <text evidence="2">The sequence shown here is derived from an EMBL/GenBank/DDBJ whole genome shotgun (WGS) entry which is preliminary data.</text>
</comment>
<evidence type="ECO:0000256" key="1">
    <source>
        <dbReference type="SAM" id="MobiDB-lite"/>
    </source>
</evidence>
<dbReference type="EMBL" id="CAJVPP010005245">
    <property type="protein sequence ID" value="CAG8662215.1"/>
    <property type="molecule type" value="Genomic_DNA"/>
</dbReference>
<sequence>MSLRGVFGSSTTLFAIFAANISKSSVHPHVEHHHHHSKKGEQNSSRNHHNSHQFQIQPPKSRQPAFSRYNQKIGDKLRKSKSKNSTPSKRK</sequence>
<feature type="compositionally biased region" description="Basic residues" evidence="1">
    <location>
        <begin position="78"/>
        <end position="91"/>
    </location>
</feature>
<proteinExistence type="predicted"/>
<feature type="region of interest" description="Disordered" evidence="1">
    <location>
        <begin position="26"/>
        <end position="91"/>
    </location>
</feature>